<dbReference type="InterPro" id="IPR013083">
    <property type="entry name" value="Znf_RING/FYVE/PHD"/>
</dbReference>
<feature type="domain" description="RING-type" evidence="4">
    <location>
        <begin position="9"/>
        <end position="49"/>
    </location>
</feature>
<dbReference type="InterPro" id="IPR001841">
    <property type="entry name" value="Znf_RING"/>
</dbReference>
<keyword evidence="1 3" id="KW-0479">Metal-binding</keyword>
<evidence type="ECO:0000313" key="6">
    <source>
        <dbReference type="Proteomes" id="UP000008549"/>
    </source>
</evidence>
<dbReference type="SUPFAM" id="SSF57850">
    <property type="entry name" value="RING/U-box"/>
    <property type="match status" value="1"/>
</dbReference>
<reference evidence="5 6" key="1">
    <citation type="journal article" date="2003" name="PLoS Biol.">
        <title>The genome sequence of Caenorhabditis briggsae: a platform for comparative genomics.</title>
        <authorList>
            <person name="Stein L.D."/>
            <person name="Bao Z."/>
            <person name="Blasiar D."/>
            <person name="Blumenthal T."/>
            <person name="Brent M.R."/>
            <person name="Chen N."/>
            <person name="Chinwalla A."/>
            <person name="Clarke L."/>
            <person name="Clee C."/>
            <person name="Coghlan A."/>
            <person name="Coulson A."/>
            <person name="D'Eustachio P."/>
            <person name="Fitch D.H."/>
            <person name="Fulton L.A."/>
            <person name="Fulton R.E."/>
            <person name="Griffiths-Jones S."/>
            <person name="Harris T.W."/>
            <person name="Hillier L.W."/>
            <person name="Kamath R."/>
            <person name="Kuwabara P.E."/>
            <person name="Mardis E.R."/>
            <person name="Marra M.A."/>
            <person name="Miner T.L."/>
            <person name="Minx P."/>
            <person name="Mullikin J.C."/>
            <person name="Plumb R.W."/>
            <person name="Rogers J."/>
            <person name="Schein J.E."/>
            <person name="Sohrmann M."/>
            <person name="Spieth J."/>
            <person name="Stajich J.E."/>
            <person name="Wei C."/>
            <person name="Willey D."/>
            <person name="Wilson R.K."/>
            <person name="Durbin R."/>
            <person name="Waterston R.H."/>
        </authorList>
    </citation>
    <scope>NUCLEOTIDE SEQUENCE [LARGE SCALE GENOMIC DNA]</scope>
    <source>
        <strain evidence="5 6">AF16</strain>
    </source>
</reference>
<dbReference type="GeneID" id="8575013"/>
<sequence length="253" mass="28520">MPSLGSAVCLKCEEIYDSTTRKICSSALCSHSICEPCFDQKTSSTCPTCAKPDSYATKNINYQAMELLDRLKEDMSLKVIAAVKSDPELQQLKQYPKNAESPTCAKPDSYATKNINYQAMELLDRLKEDMSLKVIAEGISNPEGKMRIFEDFLSELDDSIELVETSGDKITLDLLHKLFNLFNTANDLPKLGPDDYQRITEILESGTLQLDKKMNFKSMTIAKDIKRTIPFKIPPQYEKYADLAGSCFNAFFR</sequence>
<dbReference type="InParanoid" id="A8Y0H6"/>
<proteinExistence type="predicted"/>
<organism evidence="5 6">
    <name type="scientific">Caenorhabditis briggsae</name>
    <dbReference type="NCBI Taxonomy" id="6238"/>
    <lineage>
        <taxon>Eukaryota</taxon>
        <taxon>Metazoa</taxon>
        <taxon>Ecdysozoa</taxon>
        <taxon>Nematoda</taxon>
        <taxon>Chromadorea</taxon>
        <taxon>Rhabditida</taxon>
        <taxon>Rhabditina</taxon>
        <taxon>Rhabditomorpha</taxon>
        <taxon>Rhabditoidea</taxon>
        <taxon>Rhabditidae</taxon>
        <taxon>Peloderinae</taxon>
        <taxon>Caenorhabditis</taxon>
    </lineage>
</organism>
<reference evidence="5 6" key="2">
    <citation type="journal article" date="2011" name="PLoS Genet.">
        <title>Caenorhabditis briggsae recombinant inbred line genotypes reveal inter-strain incompatibility and the evolution of recombination.</title>
        <authorList>
            <person name="Ross J.A."/>
            <person name="Koboldt D.C."/>
            <person name="Staisch J.E."/>
            <person name="Chamberlin H.M."/>
            <person name="Gupta B.P."/>
            <person name="Miller R.D."/>
            <person name="Baird S.E."/>
            <person name="Haag E.S."/>
        </authorList>
    </citation>
    <scope>NUCLEOTIDE SEQUENCE [LARGE SCALE GENOMIC DNA]</scope>
    <source>
        <strain evidence="5 6">AF16</strain>
    </source>
</reference>
<evidence type="ECO:0000313" key="5">
    <source>
        <dbReference type="EMBL" id="CAP38394.2"/>
    </source>
</evidence>
<keyword evidence="1 3" id="KW-0863">Zinc-finger</keyword>
<keyword evidence="6" id="KW-1185">Reference proteome</keyword>
<dbReference type="HOGENOM" id="CLU_1099339_0_0_1"/>
<evidence type="ECO:0000256" key="2">
    <source>
        <dbReference type="ARBA" id="ARBA00022833"/>
    </source>
</evidence>
<dbReference type="PROSITE" id="PS50089">
    <property type="entry name" value="ZF_RING_2"/>
    <property type="match status" value="1"/>
</dbReference>
<dbReference type="CTD" id="8575013"/>
<dbReference type="KEGG" id="cbr:CBG_21785"/>
<dbReference type="AlphaFoldDB" id="A8Y0H6"/>
<dbReference type="Proteomes" id="UP000008549">
    <property type="component" value="Unassembled WGS sequence"/>
</dbReference>
<gene>
    <name evidence="5" type="ORF">CBG21785</name>
    <name evidence="5" type="ORF">CBG_21785</name>
</gene>
<evidence type="ECO:0000256" key="1">
    <source>
        <dbReference type="ARBA" id="ARBA00022771"/>
    </source>
</evidence>
<name>A8Y0H6_CAEBR</name>
<dbReference type="RefSeq" id="XP_045097355.1">
    <property type="nucleotide sequence ID" value="XM_045235197.1"/>
</dbReference>
<evidence type="ECO:0000256" key="3">
    <source>
        <dbReference type="PROSITE-ProRule" id="PRU00175"/>
    </source>
</evidence>
<dbReference type="Gene3D" id="3.30.40.10">
    <property type="entry name" value="Zinc/RING finger domain, C3HC4 (zinc finger)"/>
    <property type="match status" value="1"/>
</dbReference>
<dbReference type="GO" id="GO:0008270">
    <property type="term" value="F:zinc ion binding"/>
    <property type="evidence" value="ECO:0007669"/>
    <property type="project" value="UniProtKB-KW"/>
</dbReference>
<evidence type="ECO:0000259" key="4">
    <source>
        <dbReference type="PROSITE" id="PS50089"/>
    </source>
</evidence>
<keyword evidence="2" id="KW-0862">Zinc</keyword>
<dbReference type="EMBL" id="HE600966">
    <property type="protein sequence ID" value="CAP38394.2"/>
    <property type="molecule type" value="Genomic_DNA"/>
</dbReference>
<accession>A8Y0H6</accession>
<protein>
    <submittedName>
        <fullName evidence="5">Protein CBG21785</fullName>
    </submittedName>
</protein>